<accession>A0A8S4QZX5</accession>
<dbReference type="OrthoDB" id="424310at2759"/>
<reference evidence="1" key="1">
    <citation type="submission" date="2022-03" db="EMBL/GenBank/DDBJ databases">
        <authorList>
            <person name="Lindestad O."/>
        </authorList>
    </citation>
    <scope>NUCLEOTIDE SEQUENCE</scope>
</reference>
<evidence type="ECO:0000313" key="2">
    <source>
        <dbReference type="Proteomes" id="UP000838756"/>
    </source>
</evidence>
<dbReference type="AlphaFoldDB" id="A0A8S4QZX5"/>
<name>A0A8S4QZX5_9NEOP</name>
<dbReference type="Proteomes" id="UP000838756">
    <property type="component" value="Unassembled WGS sequence"/>
</dbReference>
<gene>
    <name evidence="1" type="primary">jg26548</name>
    <name evidence="1" type="ORF">PAEG_LOCUS6849</name>
</gene>
<dbReference type="EMBL" id="CAKXAJ010020653">
    <property type="protein sequence ID" value="CAH2223997.1"/>
    <property type="molecule type" value="Genomic_DNA"/>
</dbReference>
<keyword evidence="2" id="KW-1185">Reference proteome</keyword>
<sequence>MLRERGIQPYTLIPPSEYPLTNEEYYSLYSIYTKMDLEPFDNTDYDCRIPEEWLNLGFIEGEQYPCPGLAFIPRVEGKATKPYSDLLQMLNNSYE</sequence>
<organism evidence="1 2">
    <name type="scientific">Pararge aegeria aegeria</name>
    <dbReference type="NCBI Taxonomy" id="348720"/>
    <lineage>
        <taxon>Eukaryota</taxon>
        <taxon>Metazoa</taxon>
        <taxon>Ecdysozoa</taxon>
        <taxon>Arthropoda</taxon>
        <taxon>Hexapoda</taxon>
        <taxon>Insecta</taxon>
        <taxon>Pterygota</taxon>
        <taxon>Neoptera</taxon>
        <taxon>Endopterygota</taxon>
        <taxon>Lepidoptera</taxon>
        <taxon>Glossata</taxon>
        <taxon>Ditrysia</taxon>
        <taxon>Papilionoidea</taxon>
        <taxon>Nymphalidae</taxon>
        <taxon>Satyrinae</taxon>
        <taxon>Satyrini</taxon>
        <taxon>Parargina</taxon>
        <taxon>Pararge</taxon>
    </lineage>
</organism>
<proteinExistence type="predicted"/>
<feature type="non-terminal residue" evidence="1">
    <location>
        <position position="1"/>
    </location>
</feature>
<evidence type="ECO:0000313" key="1">
    <source>
        <dbReference type="EMBL" id="CAH2223997.1"/>
    </source>
</evidence>
<comment type="caution">
    <text evidence="1">The sequence shown here is derived from an EMBL/GenBank/DDBJ whole genome shotgun (WGS) entry which is preliminary data.</text>
</comment>
<protein>
    <submittedName>
        <fullName evidence="1">Jg26548 protein</fullName>
    </submittedName>
</protein>